<dbReference type="InterPro" id="IPR029026">
    <property type="entry name" value="tRNA_m1G_MTases_N"/>
</dbReference>
<dbReference type="Gene3D" id="3.40.1280.10">
    <property type="match status" value="1"/>
</dbReference>
<dbReference type="OMA" id="VHNTFEL"/>
<keyword evidence="4" id="KW-0698">rRNA processing</keyword>
<sequence length="240" mass="27164">MKRDFEEEEVEEQSSGENNHQIIRPKFFKTAKDQSKRLIVVLENANLEVVKIGNKFELLNCDDHISQIRKYKKDPAFCRPDITHQCLLMLFDSPLNRAGLLQVYIHTLQNVLIEINPATRFPRTFKRFANLMVQLLHKLSIRAAGGSDRLLKVIKNPVQSHLPIGCKKIGTSFSCKKLVHCKELVPTDESPLVVVIGAMAHGQVEADYVDETVSISQYPLSGALACTKIVSAFEEAWEIH</sequence>
<name>T1KJL7_TETUR</name>
<dbReference type="FunFam" id="3.40.1280.10:FF:000003">
    <property type="entry name" value="Ribosomal RNA small subunit methyltransferase"/>
    <property type="match status" value="1"/>
</dbReference>
<dbReference type="HOGENOM" id="CLU_055846_1_1_1"/>
<evidence type="ECO:0000256" key="8">
    <source>
        <dbReference type="ARBA" id="ARBA00022730"/>
    </source>
</evidence>
<comment type="similarity">
    <text evidence="2">Belongs to the class IV-like SAM-binding methyltransferase superfamily. RNA methyltransferase NEP1 family.</text>
</comment>
<dbReference type="STRING" id="32264.T1KJL7"/>
<evidence type="ECO:0000313" key="15">
    <source>
        <dbReference type="Proteomes" id="UP000015104"/>
    </source>
</evidence>
<dbReference type="GO" id="GO:0019843">
    <property type="term" value="F:rRNA binding"/>
    <property type="evidence" value="ECO:0007669"/>
    <property type="project" value="UniProtKB-KW"/>
</dbReference>
<keyword evidence="7" id="KW-0949">S-adenosyl-L-methionine</keyword>
<gene>
    <name evidence="14" type="primary">107364932</name>
</gene>
<dbReference type="Proteomes" id="UP000015104">
    <property type="component" value="Unassembled WGS sequence"/>
</dbReference>
<dbReference type="EnsemblMetazoa" id="tetur13g00400.1">
    <property type="protein sequence ID" value="tetur13g00400.1"/>
    <property type="gene ID" value="tetur13g00400"/>
</dbReference>
<evidence type="ECO:0000256" key="5">
    <source>
        <dbReference type="ARBA" id="ARBA00022603"/>
    </source>
</evidence>
<evidence type="ECO:0000313" key="14">
    <source>
        <dbReference type="EnsemblMetazoa" id="tetur13g00400.1"/>
    </source>
</evidence>
<evidence type="ECO:0000256" key="6">
    <source>
        <dbReference type="ARBA" id="ARBA00022679"/>
    </source>
</evidence>
<evidence type="ECO:0000256" key="1">
    <source>
        <dbReference type="ARBA" id="ARBA00004604"/>
    </source>
</evidence>
<dbReference type="InterPro" id="IPR029028">
    <property type="entry name" value="Alpha/beta_knot_MTases"/>
</dbReference>
<organism evidence="14 15">
    <name type="scientific">Tetranychus urticae</name>
    <name type="common">Two-spotted spider mite</name>
    <dbReference type="NCBI Taxonomy" id="32264"/>
    <lineage>
        <taxon>Eukaryota</taxon>
        <taxon>Metazoa</taxon>
        <taxon>Ecdysozoa</taxon>
        <taxon>Arthropoda</taxon>
        <taxon>Chelicerata</taxon>
        <taxon>Arachnida</taxon>
        <taxon>Acari</taxon>
        <taxon>Acariformes</taxon>
        <taxon>Trombidiformes</taxon>
        <taxon>Prostigmata</taxon>
        <taxon>Eleutherengona</taxon>
        <taxon>Raphignathae</taxon>
        <taxon>Tetranychoidea</taxon>
        <taxon>Tetranychidae</taxon>
        <taxon>Tetranychus</taxon>
    </lineage>
</organism>
<evidence type="ECO:0000256" key="13">
    <source>
        <dbReference type="ARBA" id="ARBA00081469"/>
    </source>
</evidence>
<dbReference type="SUPFAM" id="SSF75217">
    <property type="entry name" value="alpha/beta knot"/>
    <property type="match status" value="1"/>
</dbReference>
<dbReference type="PANTHER" id="PTHR12636:SF5">
    <property type="entry name" value="RIBOSOMAL RNA SMALL SUBUNIT METHYLTRANSFERASE NEP1"/>
    <property type="match status" value="1"/>
</dbReference>
<comment type="catalytic activity">
    <reaction evidence="11">
        <text>a pseudouridine in rRNA + S-adenosyl-L-methionine = an N(1)-methylpseudouridine in rRNA + S-adenosyl-L-homocysteine + H(+)</text>
        <dbReference type="Rhea" id="RHEA:46696"/>
        <dbReference type="Rhea" id="RHEA-COMP:11634"/>
        <dbReference type="Rhea" id="RHEA-COMP:13933"/>
        <dbReference type="ChEBI" id="CHEBI:15378"/>
        <dbReference type="ChEBI" id="CHEBI:57856"/>
        <dbReference type="ChEBI" id="CHEBI:59789"/>
        <dbReference type="ChEBI" id="CHEBI:65314"/>
        <dbReference type="ChEBI" id="CHEBI:74890"/>
    </reaction>
</comment>
<dbReference type="GO" id="GO:0070475">
    <property type="term" value="P:rRNA base methylation"/>
    <property type="evidence" value="ECO:0007669"/>
    <property type="project" value="InterPro"/>
</dbReference>
<dbReference type="EMBL" id="CAEY01000163">
    <property type="status" value="NOT_ANNOTATED_CDS"/>
    <property type="molecule type" value="Genomic_DNA"/>
</dbReference>
<dbReference type="CDD" id="cd18088">
    <property type="entry name" value="Nep1-like"/>
    <property type="match status" value="1"/>
</dbReference>
<evidence type="ECO:0000256" key="9">
    <source>
        <dbReference type="ARBA" id="ARBA00022884"/>
    </source>
</evidence>
<dbReference type="eggNOG" id="KOG3073">
    <property type="taxonomic scope" value="Eukaryota"/>
</dbReference>
<dbReference type="GO" id="GO:0032040">
    <property type="term" value="C:small-subunit processome"/>
    <property type="evidence" value="ECO:0007669"/>
    <property type="project" value="TreeGrafter"/>
</dbReference>
<keyword evidence="8" id="KW-0699">rRNA-binding</keyword>
<dbReference type="OrthoDB" id="269804at2759"/>
<keyword evidence="9" id="KW-0694">RNA-binding</keyword>
<keyword evidence="10" id="KW-0539">Nucleus</keyword>
<protein>
    <recommendedName>
        <fullName evidence="13">18S rRNA (pseudouridine-N1)-methyltransferase</fullName>
    </recommendedName>
</protein>
<accession>T1KJL7</accession>
<reference evidence="15" key="1">
    <citation type="submission" date="2011-08" db="EMBL/GenBank/DDBJ databases">
        <authorList>
            <person name="Rombauts S."/>
        </authorList>
    </citation>
    <scope>NUCLEOTIDE SEQUENCE</scope>
    <source>
        <strain evidence="15">London</strain>
    </source>
</reference>
<dbReference type="KEGG" id="tut:107364932"/>
<dbReference type="GO" id="GO:0070037">
    <property type="term" value="F:rRNA (pseudouridine) methyltransferase activity"/>
    <property type="evidence" value="ECO:0007669"/>
    <property type="project" value="InterPro"/>
</dbReference>
<keyword evidence="5" id="KW-0489">Methyltransferase</keyword>
<keyword evidence="6" id="KW-0808">Transferase</keyword>
<evidence type="ECO:0000256" key="2">
    <source>
        <dbReference type="ARBA" id="ARBA00008115"/>
    </source>
</evidence>
<evidence type="ECO:0000256" key="3">
    <source>
        <dbReference type="ARBA" id="ARBA00022517"/>
    </source>
</evidence>
<keyword evidence="3" id="KW-0690">Ribosome biogenesis</keyword>
<proteinExistence type="inferred from homology"/>
<dbReference type="InterPro" id="IPR005304">
    <property type="entry name" value="Rbsml_bgen_MeTrfase_EMG1/NEP1"/>
</dbReference>
<evidence type="ECO:0000256" key="4">
    <source>
        <dbReference type="ARBA" id="ARBA00022552"/>
    </source>
</evidence>
<reference evidence="14" key="2">
    <citation type="submission" date="2015-06" db="UniProtKB">
        <authorList>
            <consortium name="EnsemblMetazoa"/>
        </authorList>
    </citation>
    <scope>IDENTIFICATION</scope>
</reference>
<evidence type="ECO:0000256" key="7">
    <source>
        <dbReference type="ARBA" id="ARBA00022691"/>
    </source>
</evidence>
<evidence type="ECO:0000256" key="11">
    <source>
        <dbReference type="ARBA" id="ARBA00050871"/>
    </source>
</evidence>
<evidence type="ECO:0000256" key="12">
    <source>
        <dbReference type="ARBA" id="ARBA00053784"/>
    </source>
</evidence>
<dbReference type="AlphaFoldDB" id="T1KJL7"/>
<comment type="subcellular location">
    <subcellularLocation>
        <location evidence="1">Nucleus</location>
        <location evidence="1">Nucleolus</location>
    </subcellularLocation>
</comment>
<dbReference type="PANTHER" id="PTHR12636">
    <property type="entry name" value="NEP1/MRA1"/>
    <property type="match status" value="1"/>
</dbReference>
<evidence type="ECO:0000256" key="10">
    <source>
        <dbReference type="ARBA" id="ARBA00023242"/>
    </source>
</evidence>
<keyword evidence="15" id="KW-1185">Reference proteome</keyword>
<dbReference type="Pfam" id="PF03587">
    <property type="entry name" value="EMG1"/>
    <property type="match status" value="1"/>
</dbReference>
<comment type="function">
    <text evidence="12">S-adenosyl-L-methionine-dependent pseudouridine N(1)-methyltransferase that methylates a pseudouridine in 18S rRNA. Involved the biosynthesis of the hypermodified N1-methyl-N3-(3-amino-3-carboxypropyl) pseudouridine (m1acp3-Psi) conserved in eukaryotic 18S rRNA. Also has an essential role in 40S ribosomal subunit biogenesis independent on its methyltransferase activity, facilitating the incorporation of ribosomal protein S19 during the formation of pre-ribosomes.</text>
</comment>